<protein>
    <recommendedName>
        <fullName evidence="2">DUF7827 domain-containing protein</fullName>
    </recommendedName>
</protein>
<keyword evidence="4" id="KW-1185">Reference proteome</keyword>
<dbReference type="AlphaFoldDB" id="A0A7D5L8T1"/>
<proteinExistence type="predicted"/>
<dbReference type="GeneID" id="56036247"/>
<gene>
    <name evidence="3" type="ORF">HUG12_02270</name>
</gene>
<feature type="region of interest" description="Disordered" evidence="1">
    <location>
        <begin position="148"/>
        <end position="190"/>
    </location>
</feature>
<dbReference type="Pfam" id="PF25162">
    <property type="entry name" value="DUF7827"/>
    <property type="match status" value="1"/>
</dbReference>
<evidence type="ECO:0000313" key="4">
    <source>
        <dbReference type="Proteomes" id="UP000509626"/>
    </source>
</evidence>
<feature type="compositionally biased region" description="Low complexity" evidence="1">
    <location>
        <begin position="165"/>
        <end position="190"/>
    </location>
</feature>
<dbReference type="Proteomes" id="UP000509626">
    <property type="component" value="Chromosome"/>
</dbReference>
<organism evidence="3 4">
    <name type="scientific">Halorarum salinum</name>
    <dbReference type="NCBI Taxonomy" id="2743089"/>
    <lineage>
        <taxon>Archaea</taxon>
        <taxon>Methanobacteriati</taxon>
        <taxon>Methanobacteriota</taxon>
        <taxon>Stenosarchaea group</taxon>
        <taxon>Halobacteria</taxon>
        <taxon>Halobacteriales</taxon>
        <taxon>Haloferacaceae</taxon>
        <taxon>Halorarum</taxon>
    </lineage>
</organism>
<reference evidence="3 4" key="1">
    <citation type="submission" date="2020-06" db="EMBL/GenBank/DDBJ databases">
        <title>NJ-3-1, isolated from saline soil.</title>
        <authorList>
            <person name="Cui H.L."/>
            <person name="Shi X."/>
        </authorList>
    </citation>
    <scope>NUCLEOTIDE SEQUENCE [LARGE SCALE GENOMIC DNA]</scope>
    <source>
        <strain evidence="3 4">NJ-3-1</strain>
    </source>
</reference>
<accession>A0A7D5L8T1</accession>
<dbReference type="OrthoDB" id="383631at2157"/>
<feature type="domain" description="DUF7827" evidence="2">
    <location>
        <begin position="31"/>
        <end position="108"/>
    </location>
</feature>
<evidence type="ECO:0000313" key="3">
    <source>
        <dbReference type="EMBL" id="QLG60631.1"/>
    </source>
</evidence>
<sequence length="216" mass="21188">MSPPSARPFRPALAVACLLAGAVGVAAAHPIVLLEDRSLEAESGGTVEVPLAFHDVDRATLTVSDGDGFELAATVVDSDRDGSVTVALDTAAVGRGNATAALSAEGGAVRNATVEDPAGGALPPGEYTVTVAPPNGGRDEGTLRVTSVERTGASAGSTSSDEGPTETATTAPASTGTSAAADGPDWLPWPPNLLLALFGPAVPVVALAGASRLGGE</sequence>
<evidence type="ECO:0000256" key="1">
    <source>
        <dbReference type="SAM" id="MobiDB-lite"/>
    </source>
</evidence>
<dbReference type="InterPro" id="IPR057149">
    <property type="entry name" value="DUF7827"/>
</dbReference>
<evidence type="ECO:0000259" key="2">
    <source>
        <dbReference type="Pfam" id="PF25162"/>
    </source>
</evidence>
<name>A0A7D5L8T1_9EURY</name>
<dbReference type="EMBL" id="CP058579">
    <property type="protein sequence ID" value="QLG60631.1"/>
    <property type="molecule type" value="Genomic_DNA"/>
</dbReference>
<feature type="compositionally biased region" description="Polar residues" evidence="1">
    <location>
        <begin position="148"/>
        <end position="161"/>
    </location>
</feature>
<dbReference type="KEGG" id="halu:HUG12_02270"/>
<dbReference type="RefSeq" id="WP_179267217.1">
    <property type="nucleotide sequence ID" value="NZ_CP058579.1"/>
</dbReference>